<protein>
    <submittedName>
        <fullName evidence="1">Uncharacterized protein</fullName>
    </submittedName>
</protein>
<keyword evidence="2" id="KW-1185">Reference proteome</keyword>
<sequence>MCEMLWSGEKVDTIYENDDKSHLKMKKNLVENNTEDMKVIPVVDKELPPFLKALIKVCSIKSKILLGERMLKKCLTLLDKKEVPVKEVDDIMNIRC</sequence>
<evidence type="ECO:0000313" key="2">
    <source>
        <dbReference type="Proteomes" id="UP001179952"/>
    </source>
</evidence>
<dbReference type="AlphaFoldDB" id="A0AAV9BPN6"/>
<dbReference type="EMBL" id="JAUJYN010000002">
    <property type="protein sequence ID" value="KAK1278681.1"/>
    <property type="molecule type" value="Genomic_DNA"/>
</dbReference>
<dbReference type="Proteomes" id="UP001179952">
    <property type="component" value="Unassembled WGS sequence"/>
</dbReference>
<gene>
    <name evidence="1" type="ORF">QJS04_geneDACA017168</name>
</gene>
<accession>A0AAV9BPN6</accession>
<proteinExistence type="predicted"/>
<reference evidence="1" key="1">
    <citation type="journal article" date="2023" name="Nat. Commun.">
        <title>Diploid and tetraploid genomes of Acorus and the evolution of monocots.</title>
        <authorList>
            <person name="Ma L."/>
            <person name="Liu K.W."/>
            <person name="Li Z."/>
            <person name="Hsiao Y.Y."/>
            <person name="Qi Y."/>
            <person name="Fu T."/>
            <person name="Tang G.D."/>
            <person name="Zhang D."/>
            <person name="Sun W.H."/>
            <person name="Liu D.K."/>
            <person name="Li Y."/>
            <person name="Chen G.Z."/>
            <person name="Liu X.D."/>
            <person name="Liao X.Y."/>
            <person name="Jiang Y.T."/>
            <person name="Yu X."/>
            <person name="Hao Y."/>
            <person name="Huang J."/>
            <person name="Zhao X.W."/>
            <person name="Ke S."/>
            <person name="Chen Y.Y."/>
            <person name="Wu W.L."/>
            <person name="Hsu J.L."/>
            <person name="Lin Y.F."/>
            <person name="Huang M.D."/>
            <person name="Li C.Y."/>
            <person name="Huang L."/>
            <person name="Wang Z.W."/>
            <person name="Zhao X."/>
            <person name="Zhong W.Y."/>
            <person name="Peng D.H."/>
            <person name="Ahmad S."/>
            <person name="Lan S."/>
            <person name="Zhang J.S."/>
            <person name="Tsai W.C."/>
            <person name="Van de Peer Y."/>
            <person name="Liu Z.J."/>
        </authorList>
    </citation>
    <scope>NUCLEOTIDE SEQUENCE</scope>
    <source>
        <strain evidence="1">SCP</strain>
    </source>
</reference>
<comment type="caution">
    <text evidence="1">The sequence shown here is derived from an EMBL/GenBank/DDBJ whole genome shotgun (WGS) entry which is preliminary data.</text>
</comment>
<evidence type="ECO:0000313" key="1">
    <source>
        <dbReference type="EMBL" id="KAK1278681.1"/>
    </source>
</evidence>
<reference evidence="1" key="2">
    <citation type="submission" date="2023-06" db="EMBL/GenBank/DDBJ databases">
        <authorList>
            <person name="Ma L."/>
            <person name="Liu K.-W."/>
            <person name="Li Z."/>
            <person name="Hsiao Y.-Y."/>
            <person name="Qi Y."/>
            <person name="Fu T."/>
            <person name="Tang G."/>
            <person name="Zhang D."/>
            <person name="Sun W.-H."/>
            <person name="Liu D.-K."/>
            <person name="Li Y."/>
            <person name="Chen G.-Z."/>
            <person name="Liu X.-D."/>
            <person name="Liao X.-Y."/>
            <person name="Jiang Y.-T."/>
            <person name="Yu X."/>
            <person name="Hao Y."/>
            <person name="Huang J."/>
            <person name="Zhao X.-W."/>
            <person name="Ke S."/>
            <person name="Chen Y.-Y."/>
            <person name="Wu W.-L."/>
            <person name="Hsu J.-L."/>
            <person name="Lin Y.-F."/>
            <person name="Huang M.-D."/>
            <person name="Li C.-Y."/>
            <person name="Huang L."/>
            <person name="Wang Z.-W."/>
            <person name="Zhao X."/>
            <person name="Zhong W.-Y."/>
            <person name="Peng D.-H."/>
            <person name="Ahmad S."/>
            <person name="Lan S."/>
            <person name="Zhang J.-S."/>
            <person name="Tsai W.-C."/>
            <person name="Van De Peer Y."/>
            <person name="Liu Z.-J."/>
        </authorList>
    </citation>
    <scope>NUCLEOTIDE SEQUENCE</scope>
    <source>
        <strain evidence="1">SCP</strain>
        <tissue evidence="1">Leaves</tissue>
    </source>
</reference>
<name>A0AAV9BPN6_ACOGR</name>
<organism evidence="1 2">
    <name type="scientific">Acorus gramineus</name>
    <name type="common">Dwarf sweet flag</name>
    <dbReference type="NCBI Taxonomy" id="55184"/>
    <lineage>
        <taxon>Eukaryota</taxon>
        <taxon>Viridiplantae</taxon>
        <taxon>Streptophyta</taxon>
        <taxon>Embryophyta</taxon>
        <taxon>Tracheophyta</taxon>
        <taxon>Spermatophyta</taxon>
        <taxon>Magnoliopsida</taxon>
        <taxon>Liliopsida</taxon>
        <taxon>Acoraceae</taxon>
        <taxon>Acorus</taxon>
    </lineage>
</organism>